<feature type="domain" description="HTH cro/C1-type" evidence="1">
    <location>
        <begin position="21"/>
        <end position="81"/>
    </location>
</feature>
<dbReference type="PROSITE" id="PS50943">
    <property type="entry name" value="HTH_CROC1"/>
    <property type="match status" value="1"/>
</dbReference>
<name>A0ABS2L6E1_9MICO</name>
<accession>A0ABS2L6E1</accession>
<dbReference type="InterPro" id="IPR010982">
    <property type="entry name" value="Lambda_DNA-bd_dom_sf"/>
</dbReference>
<evidence type="ECO:0000313" key="2">
    <source>
        <dbReference type="EMBL" id="MBM7472476.1"/>
    </source>
</evidence>
<protein>
    <submittedName>
        <fullName evidence="2">Transcriptional regulator with XRE-family HTH domain</fullName>
    </submittedName>
</protein>
<dbReference type="RefSeq" id="WP_205109253.1">
    <property type="nucleotide sequence ID" value="NZ_BAAAHT010000004.1"/>
</dbReference>
<dbReference type="CDD" id="cd00093">
    <property type="entry name" value="HTH_XRE"/>
    <property type="match status" value="1"/>
</dbReference>
<proteinExistence type="predicted"/>
<dbReference type="Proteomes" id="UP000776164">
    <property type="component" value="Unassembled WGS sequence"/>
</dbReference>
<organism evidence="2 3">
    <name type="scientific">Subtercola frigoramans</name>
    <dbReference type="NCBI Taxonomy" id="120298"/>
    <lineage>
        <taxon>Bacteria</taxon>
        <taxon>Bacillati</taxon>
        <taxon>Actinomycetota</taxon>
        <taxon>Actinomycetes</taxon>
        <taxon>Micrococcales</taxon>
        <taxon>Microbacteriaceae</taxon>
        <taxon>Subtercola</taxon>
    </lineage>
</organism>
<dbReference type="EMBL" id="JAFBBU010000001">
    <property type="protein sequence ID" value="MBM7472476.1"/>
    <property type="molecule type" value="Genomic_DNA"/>
</dbReference>
<dbReference type="SUPFAM" id="SSF47413">
    <property type="entry name" value="lambda repressor-like DNA-binding domains"/>
    <property type="match status" value="1"/>
</dbReference>
<comment type="caution">
    <text evidence="2">The sequence shown here is derived from an EMBL/GenBank/DDBJ whole genome shotgun (WGS) entry which is preliminary data.</text>
</comment>
<dbReference type="Gene3D" id="1.10.260.40">
    <property type="entry name" value="lambda repressor-like DNA-binding domains"/>
    <property type="match status" value="1"/>
</dbReference>
<sequence>MASQGTEDGWPAYAQELGLKLARAREAAGLSQERLAHAAGISAFTYRKLEKGESNPGTAANPRLKTLVALAEVLELGVSDLLPKTTPDVAIGR</sequence>
<dbReference type="InterPro" id="IPR001387">
    <property type="entry name" value="Cro/C1-type_HTH"/>
</dbReference>
<keyword evidence="3" id="KW-1185">Reference proteome</keyword>
<reference evidence="2 3" key="1">
    <citation type="submission" date="2021-01" db="EMBL/GenBank/DDBJ databases">
        <title>Sequencing the genomes of 1000 actinobacteria strains.</title>
        <authorList>
            <person name="Klenk H.-P."/>
        </authorList>
    </citation>
    <scope>NUCLEOTIDE SEQUENCE [LARGE SCALE GENOMIC DNA]</scope>
    <source>
        <strain evidence="2 3">DSM 13057</strain>
    </source>
</reference>
<dbReference type="SMART" id="SM00530">
    <property type="entry name" value="HTH_XRE"/>
    <property type="match status" value="1"/>
</dbReference>
<evidence type="ECO:0000259" key="1">
    <source>
        <dbReference type="PROSITE" id="PS50943"/>
    </source>
</evidence>
<evidence type="ECO:0000313" key="3">
    <source>
        <dbReference type="Proteomes" id="UP000776164"/>
    </source>
</evidence>
<dbReference type="Pfam" id="PF13560">
    <property type="entry name" value="HTH_31"/>
    <property type="match status" value="1"/>
</dbReference>
<gene>
    <name evidence="2" type="ORF">JOE66_002110</name>
</gene>